<dbReference type="Proteomes" id="UP001233673">
    <property type="component" value="Unassembled WGS sequence"/>
</dbReference>
<evidence type="ECO:0000256" key="1">
    <source>
        <dbReference type="ARBA" id="ARBA00022679"/>
    </source>
</evidence>
<protein>
    <submittedName>
        <fullName evidence="4">CDP-alcohol phosphatidyltransferase family protein</fullName>
    </submittedName>
</protein>
<dbReference type="Gene3D" id="1.20.120.1760">
    <property type="match status" value="1"/>
</dbReference>
<keyword evidence="3" id="KW-0812">Transmembrane</keyword>
<proteinExistence type="inferred from homology"/>
<feature type="transmembrane region" description="Helical" evidence="3">
    <location>
        <begin position="85"/>
        <end position="104"/>
    </location>
</feature>
<feature type="transmembrane region" description="Helical" evidence="3">
    <location>
        <begin position="195"/>
        <end position="216"/>
    </location>
</feature>
<dbReference type="InterPro" id="IPR000462">
    <property type="entry name" value="CDP-OH_P_trans"/>
</dbReference>
<evidence type="ECO:0000256" key="2">
    <source>
        <dbReference type="RuleBase" id="RU003750"/>
    </source>
</evidence>
<keyword evidence="3" id="KW-1133">Transmembrane helix</keyword>
<gene>
    <name evidence="4" type="ORF">QOZ88_21795</name>
</gene>
<dbReference type="RefSeq" id="WP_306001792.1">
    <property type="nucleotide sequence ID" value="NZ_JASNFN010000042.1"/>
</dbReference>
<comment type="similarity">
    <text evidence="2">Belongs to the CDP-alcohol phosphatidyltransferase class-I family.</text>
</comment>
<reference evidence="5" key="1">
    <citation type="submission" date="2023-05" db="EMBL/GenBank/DDBJ databases">
        <title>Draft genome of Pseudofrankia sp. BMG5.37.</title>
        <authorList>
            <person name="Gtari M."/>
            <person name="Ghodhbane F."/>
            <person name="Sbissi I."/>
        </authorList>
    </citation>
    <scope>NUCLEOTIDE SEQUENCE [LARGE SCALE GENOMIC DNA]</scope>
    <source>
        <strain evidence="5">BMG 814</strain>
    </source>
</reference>
<evidence type="ECO:0000313" key="5">
    <source>
        <dbReference type="Proteomes" id="UP001233673"/>
    </source>
</evidence>
<dbReference type="PROSITE" id="PS00379">
    <property type="entry name" value="CDP_ALCOHOL_P_TRANSF"/>
    <property type="match status" value="1"/>
</dbReference>
<evidence type="ECO:0000313" key="4">
    <source>
        <dbReference type="EMBL" id="MDP5185275.1"/>
    </source>
</evidence>
<keyword evidence="5" id="KW-1185">Reference proteome</keyword>
<feature type="transmembrane region" description="Helical" evidence="3">
    <location>
        <begin position="154"/>
        <end position="174"/>
    </location>
</feature>
<dbReference type="EMBL" id="JASNFN010000042">
    <property type="protein sequence ID" value="MDP5185275.1"/>
    <property type="molecule type" value="Genomic_DNA"/>
</dbReference>
<feature type="transmembrane region" description="Helical" evidence="3">
    <location>
        <begin position="222"/>
        <end position="240"/>
    </location>
</feature>
<evidence type="ECO:0000256" key="3">
    <source>
        <dbReference type="SAM" id="Phobius"/>
    </source>
</evidence>
<sequence>MTVTDTTPPPEAPTESLRATLGRLSAAQKGAQGAPAYSRFVNRKAGRVLAALAFHARLTPNAVTGISAAFTFTGIALLALVPPSWAMGVAVSVCLAVGYAFDAADGQLARLRGGGSPAGEWLDHMVDAVKIASLHLALLIGLHRSGAFDVDAVLLVPLGFSVVSVVLFFATLLNEALRAQHGARTRATPAGERPGMVRSLAALPTDYGVLCLVFLLLGAPTVFLTAYGALFLATAGYLALACPKWFGEMRGLAA</sequence>
<dbReference type="InterPro" id="IPR048254">
    <property type="entry name" value="CDP_ALCOHOL_P_TRANSF_CS"/>
</dbReference>
<dbReference type="InterPro" id="IPR043130">
    <property type="entry name" value="CDP-OH_PTrfase_TM_dom"/>
</dbReference>
<dbReference type="Pfam" id="PF01066">
    <property type="entry name" value="CDP-OH_P_transf"/>
    <property type="match status" value="1"/>
</dbReference>
<comment type="caution">
    <text evidence="4">The sequence shown here is derived from an EMBL/GenBank/DDBJ whole genome shotgun (WGS) entry which is preliminary data.</text>
</comment>
<name>A0ABT9IJL6_9ACTN</name>
<keyword evidence="1 2" id="KW-0808">Transferase</keyword>
<organism evidence="4 5">
    <name type="scientific">Blastococcus carthaginiensis</name>
    <dbReference type="NCBI Taxonomy" id="3050034"/>
    <lineage>
        <taxon>Bacteria</taxon>
        <taxon>Bacillati</taxon>
        <taxon>Actinomycetota</taxon>
        <taxon>Actinomycetes</taxon>
        <taxon>Geodermatophilales</taxon>
        <taxon>Geodermatophilaceae</taxon>
        <taxon>Blastococcus</taxon>
    </lineage>
</organism>
<keyword evidence="3" id="KW-0472">Membrane</keyword>
<accession>A0ABT9IJL6</accession>